<dbReference type="Proteomes" id="UP000799537">
    <property type="component" value="Unassembled WGS sequence"/>
</dbReference>
<sequence>MSFFKNLFKEAGVKDVITLFHAPKNPVSTRVYTLLKQTHATAVAHATEDQASDHTKQSKLERTEFELDVQEGAPTTDQLTSILEYLGPSKAGSVVQDATGTTDALRKFKQNESLFQRPVTVDWNNGRAVVGEDESEILKLVRSLPKETGKV</sequence>
<evidence type="ECO:0008006" key="9">
    <source>
        <dbReference type="Google" id="ProtNLM"/>
    </source>
</evidence>
<comment type="function">
    <text evidence="1">Putative mitochondrial redox protein which could be involved in the reduction of small toxic molecules.</text>
</comment>
<dbReference type="AlphaFoldDB" id="A0A6A6D630"/>
<dbReference type="OrthoDB" id="59229at2759"/>
<reference evidence="7" key="1">
    <citation type="journal article" date="2020" name="Stud. Mycol.">
        <title>101 Dothideomycetes genomes: a test case for predicting lifestyles and emergence of pathogens.</title>
        <authorList>
            <person name="Haridas S."/>
            <person name="Albert R."/>
            <person name="Binder M."/>
            <person name="Bloem J."/>
            <person name="Labutti K."/>
            <person name="Salamov A."/>
            <person name="Andreopoulos B."/>
            <person name="Baker S."/>
            <person name="Barry K."/>
            <person name="Bills G."/>
            <person name="Bluhm B."/>
            <person name="Cannon C."/>
            <person name="Castanera R."/>
            <person name="Culley D."/>
            <person name="Daum C."/>
            <person name="Ezra D."/>
            <person name="Gonzalez J."/>
            <person name="Henrissat B."/>
            <person name="Kuo A."/>
            <person name="Liang C."/>
            <person name="Lipzen A."/>
            <person name="Lutzoni F."/>
            <person name="Magnuson J."/>
            <person name="Mondo S."/>
            <person name="Nolan M."/>
            <person name="Ohm R."/>
            <person name="Pangilinan J."/>
            <person name="Park H.-J."/>
            <person name="Ramirez L."/>
            <person name="Alfaro M."/>
            <person name="Sun H."/>
            <person name="Tritt A."/>
            <person name="Yoshinaga Y."/>
            <person name="Zwiers L.-H."/>
            <person name="Turgeon B."/>
            <person name="Goodwin S."/>
            <person name="Spatafora J."/>
            <person name="Crous P."/>
            <person name="Grigoriev I."/>
        </authorList>
    </citation>
    <scope>NUCLEOTIDE SEQUENCE</scope>
    <source>
        <strain evidence="7">ATCC 36951</strain>
    </source>
</reference>
<gene>
    <name evidence="7" type="ORF">M409DRAFT_62727</name>
</gene>
<evidence type="ECO:0000256" key="2">
    <source>
        <dbReference type="ARBA" id="ARBA00004173"/>
    </source>
</evidence>
<evidence type="ECO:0000256" key="3">
    <source>
        <dbReference type="ARBA" id="ARBA00009734"/>
    </source>
</evidence>
<keyword evidence="4" id="KW-0809">Transit peptide</keyword>
<evidence type="ECO:0000256" key="1">
    <source>
        <dbReference type="ARBA" id="ARBA00002963"/>
    </source>
</evidence>
<evidence type="ECO:0000313" key="7">
    <source>
        <dbReference type="EMBL" id="KAF2173126.1"/>
    </source>
</evidence>
<dbReference type="EMBL" id="ML993580">
    <property type="protein sequence ID" value="KAF2173126.1"/>
    <property type="molecule type" value="Genomic_DNA"/>
</dbReference>
<dbReference type="PROSITE" id="PS51353">
    <property type="entry name" value="ARSC"/>
    <property type="match status" value="1"/>
</dbReference>
<dbReference type="Pfam" id="PF07955">
    <property type="entry name" value="DUF1687"/>
    <property type="match status" value="1"/>
</dbReference>
<keyword evidence="8" id="KW-1185">Reference proteome</keyword>
<accession>A0A6A6D630</accession>
<keyword evidence="6" id="KW-0496">Mitochondrion</keyword>
<dbReference type="InterPro" id="IPR036249">
    <property type="entry name" value="Thioredoxin-like_sf"/>
</dbReference>
<keyword evidence="5" id="KW-0560">Oxidoreductase</keyword>
<evidence type="ECO:0000256" key="5">
    <source>
        <dbReference type="ARBA" id="ARBA00023002"/>
    </source>
</evidence>
<evidence type="ECO:0000313" key="8">
    <source>
        <dbReference type="Proteomes" id="UP000799537"/>
    </source>
</evidence>
<protein>
    <recommendedName>
        <fullName evidence="9">Thioredoxin-like fold domain-containing protein</fullName>
    </recommendedName>
</protein>
<evidence type="ECO:0000256" key="4">
    <source>
        <dbReference type="ARBA" id="ARBA00022946"/>
    </source>
</evidence>
<organism evidence="7 8">
    <name type="scientific">Zasmidium cellare ATCC 36951</name>
    <dbReference type="NCBI Taxonomy" id="1080233"/>
    <lineage>
        <taxon>Eukaryota</taxon>
        <taxon>Fungi</taxon>
        <taxon>Dikarya</taxon>
        <taxon>Ascomycota</taxon>
        <taxon>Pezizomycotina</taxon>
        <taxon>Dothideomycetes</taxon>
        <taxon>Dothideomycetidae</taxon>
        <taxon>Mycosphaerellales</taxon>
        <taxon>Mycosphaerellaceae</taxon>
        <taxon>Zasmidium</taxon>
    </lineage>
</organism>
<dbReference type="RefSeq" id="XP_033674015.1">
    <property type="nucleotide sequence ID" value="XM_033815294.1"/>
</dbReference>
<dbReference type="PANTHER" id="PTHR28071">
    <property type="entry name" value="REDOX PROTEIN FMP46, MITOCHONDRIAL-RELATED"/>
    <property type="match status" value="1"/>
</dbReference>
<dbReference type="PANTHER" id="PTHR28071:SF1">
    <property type="entry name" value="REDOX PROTEIN FMP46, MITOCHONDRIAL-RELATED"/>
    <property type="match status" value="1"/>
</dbReference>
<name>A0A6A6D630_ZASCE</name>
<comment type="subcellular location">
    <subcellularLocation>
        <location evidence="2">Mitochondrion</location>
    </subcellularLocation>
</comment>
<dbReference type="GeneID" id="54568566"/>
<dbReference type="SUPFAM" id="SSF52833">
    <property type="entry name" value="Thioredoxin-like"/>
    <property type="match status" value="1"/>
</dbReference>
<proteinExistence type="inferred from homology"/>
<comment type="similarity">
    <text evidence="3">Belongs to the FMP46 family.</text>
</comment>
<dbReference type="Gene3D" id="3.40.30.10">
    <property type="entry name" value="Glutaredoxin"/>
    <property type="match status" value="1"/>
</dbReference>
<dbReference type="GO" id="GO:0016491">
    <property type="term" value="F:oxidoreductase activity"/>
    <property type="evidence" value="ECO:0007669"/>
    <property type="project" value="UniProtKB-KW"/>
</dbReference>
<evidence type="ECO:0000256" key="6">
    <source>
        <dbReference type="ARBA" id="ARBA00023128"/>
    </source>
</evidence>
<dbReference type="InterPro" id="IPR012882">
    <property type="entry name" value="Fmp46"/>
</dbReference>
<dbReference type="InterPro" id="IPR006660">
    <property type="entry name" value="Arsenate_reductase-like"/>
</dbReference>
<dbReference type="GO" id="GO:0005739">
    <property type="term" value="C:mitochondrion"/>
    <property type="evidence" value="ECO:0007669"/>
    <property type="project" value="UniProtKB-SubCell"/>
</dbReference>